<feature type="non-terminal residue" evidence="1">
    <location>
        <position position="1"/>
    </location>
</feature>
<accession>A0A392TP11</accession>
<dbReference type="PANTHER" id="PTHR43512">
    <property type="entry name" value="TRANSLATION FACTOR GUF1-RELATED"/>
    <property type="match status" value="1"/>
</dbReference>
<evidence type="ECO:0000313" key="2">
    <source>
        <dbReference type="Proteomes" id="UP000265520"/>
    </source>
</evidence>
<dbReference type="GO" id="GO:0043022">
    <property type="term" value="F:ribosome binding"/>
    <property type="evidence" value="ECO:0007669"/>
    <property type="project" value="TreeGrafter"/>
</dbReference>
<name>A0A392TP11_9FABA</name>
<reference evidence="1 2" key="1">
    <citation type="journal article" date="2018" name="Front. Plant Sci.">
        <title>Red Clover (Trifolium pratense) and Zigzag Clover (T. medium) - A Picture of Genomic Similarities and Differences.</title>
        <authorList>
            <person name="Dluhosova J."/>
            <person name="Istvanek J."/>
            <person name="Nedelnik J."/>
            <person name="Repkova J."/>
        </authorList>
    </citation>
    <scope>NUCLEOTIDE SEQUENCE [LARGE SCALE GENOMIC DNA]</scope>
    <source>
        <strain evidence="2">cv. 10/8</strain>
        <tissue evidence="1">Leaf</tissue>
    </source>
</reference>
<organism evidence="1 2">
    <name type="scientific">Trifolium medium</name>
    <dbReference type="NCBI Taxonomy" id="97028"/>
    <lineage>
        <taxon>Eukaryota</taxon>
        <taxon>Viridiplantae</taxon>
        <taxon>Streptophyta</taxon>
        <taxon>Embryophyta</taxon>
        <taxon>Tracheophyta</taxon>
        <taxon>Spermatophyta</taxon>
        <taxon>Magnoliopsida</taxon>
        <taxon>eudicotyledons</taxon>
        <taxon>Gunneridae</taxon>
        <taxon>Pentapetalae</taxon>
        <taxon>rosids</taxon>
        <taxon>fabids</taxon>
        <taxon>Fabales</taxon>
        <taxon>Fabaceae</taxon>
        <taxon>Papilionoideae</taxon>
        <taxon>50 kb inversion clade</taxon>
        <taxon>NPAAA clade</taxon>
        <taxon>Hologalegina</taxon>
        <taxon>IRL clade</taxon>
        <taxon>Trifolieae</taxon>
        <taxon>Trifolium</taxon>
    </lineage>
</organism>
<dbReference type="PANTHER" id="PTHR43512:SF4">
    <property type="entry name" value="TRANSLATION FACTOR GUF1 HOMOLOG, CHLOROPLASTIC"/>
    <property type="match status" value="1"/>
</dbReference>
<evidence type="ECO:0000313" key="1">
    <source>
        <dbReference type="EMBL" id="MCI62648.1"/>
    </source>
</evidence>
<dbReference type="InterPro" id="IPR006297">
    <property type="entry name" value="EF-4"/>
</dbReference>
<dbReference type="EMBL" id="LXQA010622644">
    <property type="protein sequence ID" value="MCI62648.1"/>
    <property type="molecule type" value="Genomic_DNA"/>
</dbReference>
<comment type="caution">
    <text evidence="1">The sequence shown here is derived from an EMBL/GenBank/DDBJ whole genome shotgun (WGS) entry which is preliminary data.</text>
</comment>
<dbReference type="AlphaFoldDB" id="A0A392TP11"/>
<dbReference type="Proteomes" id="UP000265520">
    <property type="component" value="Unassembled WGS sequence"/>
</dbReference>
<dbReference type="Gene3D" id="2.40.30.10">
    <property type="entry name" value="Translation factors"/>
    <property type="match status" value="1"/>
</dbReference>
<protein>
    <submittedName>
        <fullName evidence="1">Translation factor GUF1-like chloroplastic-like</fullName>
    </submittedName>
</protein>
<dbReference type="GO" id="GO:0045727">
    <property type="term" value="P:positive regulation of translation"/>
    <property type="evidence" value="ECO:0007669"/>
    <property type="project" value="TreeGrafter"/>
</dbReference>
<dbReference type="GO" id="GO:0005525">
    <property type="term" value="F:GTP binding"/>
    <property type="evidence" value="ECO:0007669"/>
    <property type="project" value="InterPro"/>
</dbReference>
<proteinExistence type="predicted"/>
<keyword evidence="2" id="KW-1185">Reference proteome</keyword>
<sequence>VGYLSASIRTVADARVGDTITHHFRKADNSLPGYEEATPMVFCGLFPVDADQY</sequence>